<name>A0ABD1GLP7_SALDI</name>
<evidence type="ECO:0000256" key="2">
    <source>
        <dbReference type="ARBA" id="ARBA00008873"/>
    </source>
</evidence>
<dbReference type="SUPFAM" id="SSF160240">
    <property type="entry name" value="Cation efflux protein cytoplasmic domain-like"/>
    <property type="match status" value="1"/>
</dbReference>
<dbReference type="InterPro" id="IPR050681">
    <property type="entry name" value="CDF/SLC30A"/>
</dbReference>
<dbReference type="Gene3D" id="1.20.1510.10">
    <property type="entry name" value="Cation efflux protein transmembrane domain"/>
    <property type="match status" value="1"/>
</dbReference>
<feature type="domain" description="Cation efflux protein transmembrane" evidence="11">
    <location>
        <begin position="67"/>
        <end position="297"/>
    </location>
</feature>
<comment type="subcellular location">
    <subcellularLocation>
        <location evidence="1">Membrane</location>
        <topology evidence="1">Multi-pass membrane protein</topology>
    </subcellularLocation>
</comment>
<protein>
    <submittedName>
        <fullName evidence="13">Metal tolerance protein B-like</fullName>
    </submittedName>
</protein>
<keyword evidence="4 10" id="KW-0812">Transmembrane</keyword>
<dbReference type="GO" id="GO:0016020">
    <property type="term" value="C:membrane"/>
    <property type="evidence" value="ECO:0007669"/>
    <property type="project" value="UniProtKB-SubCell"/>
</dbReference>
<keyword evidence="8 10" id="KW-0472">Membrane</keyword>
<dbReference type="NCBIfam" id="TIGR01297">
    <property type="entry name" value="CDF"/>
    <property type="match status" value="1"/>
</dbReference>
<dbReference type="SUPFAM" id="SSF161111">
    <property type="entry name" value="Cation efflux protein transmembrane domain-like"/>
    <property type="match status" value="1"/>
</dbReference>
<dbReference type="Pfam" id="PF01545">
    <property type="entry name" value="Cation_efflux"/>
    <property type="match status" value="1"/>
</dbReference>
<keyword evidence="5" id="KW-0862">Zinc</keyword>
<dbReference type="Pfam" id="PF16916">
    <property type="entry name" value="ZT_dimer"/>
    <property type="match status" value="1"/>
</dbReference>
<dbReference type="InterPro" id="IPR002524">
    <property type="entry name" value="Cation_efflux"/>
</dbReference>
<evidence type="ECO:0000256" key="5">
    <source>
        <dbReference type="ARBA" id="ARBA00022906"/>
    </source>
</evidence>
<organism evidence="13 14">
    <name type="scientific">Salvia divinorum</name>
    <name type="common">Maria pastora</name>
    <name type="synonym">Diviner's sage</name>
    <dbReference type="NCBI Taxonomy" id="28513"/>
    <lineage>
        <taxon>Eukaryota</taxon>
        <taxon>Viridiplantae</taxon>
        <taxon>Streptophyta</taxon>
        <taxon>Embryophyta</taxon>
        <taxon>Tracheophyta</taxon>
        <taxon>Spermatophyta</taxon>
        <taxon>Magnoliopsida</taxon>
        <taxon>eudicotyledons</taxon>
        <taxon>Gunneridae</taxon>
        <taxon>Pentapetalae</taxon>
        <taxon>asterids</taxon>
        <taxon>lamiids</taxon>
        <taxon>Lamiales</taxon>
        <taxon>Lamiaceae</taxon>
        <taxon>Nepetoideae</taxon>
        <taxon>Mentheae</taxon>
        <taxon>Salviinae</taxon>
        <taxon>Salvia</taxon>
        <taxon>Salvia subgen. Calosphace</taxon>
    </lineage>
</organism>
<keyword evidence="14" id="KW-1185">Reference proteome</keyword>
<feature type="transmembrane region" description="Helical" evidence="10">
    <location>
        <begin position="164"/>
        <end position="185"/>
    </location>
</feature>
<feature type="transmembrane region" description="Helical" evidence="10">
    <location>
        <begin position="96"/>
        <end position="118"/>
    </location>
</feature>
<evidence type="ECO:0000256" key="3">
    <source>
        <dbReference type="ARBA" id="ARBA00022448"/>
    </source>
</evidence>
<evidence type="ECO:0000259" key="11">
    <source>
        <dbReference type="Pfam" id="PF01545"/>
    </source>
</evidence>
<evidence type="ECO:0000256" key="4">
    <source>
        <dbReference type="ARBA" id="ARBA00022692"/>
    </source>
</evidence>
<accession>A0ABD1GLP7</accession>
<dbReference type="InterPro" id="IPR027470">
    <property type="entry name" value="Cation_efflux_CTD"/>
</dbReference>
<keyword evidence="3" id="KW-0813">Transport</keyword>
<keyword evidence="5" id="KW-0864">Zinc transport</keyword>
<feature type="transmembrane region" description="Helical" evidence="10">
    <location>
        <begin position="59"/>
        <end position="76"/>
    </location>
</feature>
<keyword evidence="6 10" id="KW-1133">Transmembrane helix</keyword>
<dbReference type="EMBL" id="JBEAFC010000008">
    <property type="protein sequence ID" value="KAL1545055.1"/>
    <property type="molecule type" value="Genomic_DNA"/>
</dbReference>
<evidence type="ECO:0000259" key="12">
    <source>
        <dbReference type="Pfam" id="PF16916"/>
    </source>
</evidence>
<dbReference type="Proteomes" id="UP001567538">
    <property type="component" value="Unassembled WGS sequence"/>
</dbReference>
<dbReference type="InterPro" id="IPR058533">
    <property type="entry name" value="Cation_efflux_TM"/>
</dbReference>
<feature type="region of interest" description="Disordered" evidence="9">
    <location>
        <begin position="195"/>
        <end position="221"/>
    </location>
</feature>
<gene>
    <name evidence="13" type="ORF">AAHA92_21827</name>
</gene>
<feature type="transmembrane region" description="Helical" evidence="10">
    <location>
        <begin position="239"/>
        <end position="262"/>
    </location>
</feature>
<comment type="similarity">
    <text evidence="2">Belongs to the cation diffusion facilitator (CDF) transporter (TC 2.A.4) family. SLC30A subfamily.</text>
</comment>
<proteinExistence type="inferred from homology"/>
<dbReference type="PANTHER" id="PTHR11562">
    <property type="entry name" value="CATION EFFLUX PROTEIN/ ZINC TRANSPORTER"/>
    <property type="match status" value="1"/>
</dbReference>
<feature type="transmembrane region" description="Helical" evidence="10">
    <location>
        <begin position="268"/>
        <end position="289"/>
    </location>
</feature>
<evidence type="ECO:0000256" key="8">
    <source>
        <dbReference type="ARBA" id="ARBA00023136"/>
    </source>
</evidence>
<evidence type="ECO:0000256" key="1">
    <source>
        <dbReference type="ARBA" id="ARBA00004141"/>
    </source>
</evidence>
<evidence type="ECO:0000256" key="6">
    <source>
        <dbReference type="ARBA" id="ARBA00022989"/>
    </source>
</evidence>
<evidence type="ECO:0000256" key="9">
    <source>
        <dbReference type="SAM" id="MobiDB-lite"/>
    </source>
</evidence>
<dbReference type="PANTHER" id="PTHR11562:SF54">
    <property type="entry name" value="METAL TOLERANCE PROTEIN B"/>
    <property type="match status" value="1"/>
</dbReference>
<dbReference type="AlphaFoldDB" id="A0ABD1GLP7"/>
<evidence type="ECO:0000256" key="7">
    <source>
        <dbReference type="ARBA" id="ARBA00023065"/>
    </source>
</evidence>
<dbReference type="GO" id="GO:0006829">
    <property type="term" value="P:zinc ion transport"/>
    <property type="evidence" value="ECO:0007669"/>
    <property type="project" value="UniProtKB-KW"/>
</dbReference>
<evidence type="ECO:0000313" key="13">
    <source>
        <dbReference type="EMBL" id="KAL1545055.1"/>
    </source>
</evidence>
<keyword evidence="7" id="KW-0406">Ion transport</keyword>
<reference evidence="13 14" key="1">
    <citation type="submission" date="2024-06" db="EMBL/GenBank/DDBJ databases">
        <title>A chromosome level genome sequence of Diviner's sage (Salvia divinorum).</title>
        <authorList>
            <person name="Ford S.A."/>
            <person name="Ro D.-K."/>
            <person name="Ness R.W."/>
            <person name="Phillips M.A."/>
        </authorList>
    </citation>
    <scope>NUCLEOTIDE SEQUENCE [LARGE SCALE GENOMIC DNA]</scope>
    <source>
        <strain evidence="13">SAF-2024a</strain>
        <tissue evidence="13">Leaf</tissue>
    </source>
</reference>
<evidence type="ECO:0000256" key="10">
    <source>
        <dbReference type="SAM" id="Phobius"/>
    </source>
</evidence>
<dbReference type="InterPro" id="IPR027469">
    <property type="entry name" value="Cation_efflux_TMD_sf"/>
</dbReference>
<dbReference type="InterPro" id="IPR036837">
    <property type="entry name" value="Cation_efflux_CTD_sf"/>
</dbReference>
<comment type="caution">
    <text evidence="13">The sequence shown here is derived from an EMBL/GenBank/DDBJ whole genome shotgun (WGS) entry which is preliminary data.</text>
</comment>
<sequence>MGQENSESIESSQVKIDLGVAIGQEMTNLPLDNKFSCSSTCPFLEHGYSQSDSAQRSKAAIKLCGLIVCYFIAMVIETVGGLKANSLAILTDAAHLLSDIAGLSISLFTVWVSGWTATPEQSFGYHRVEVIGALLSVQLIWVMSVSLIYEAIKRLITKQTEVNGRLMFVIAAFSLLVNVIMVLWLSHDHSNHGHSHHNCKDDSHNHEKEESRTGDEESMNLISSPRRSSHMLNINIRGAYLHIICDCIQSVAAMVAGVFIWIKPKWLVADLICTLLFTTFALSTTFTILRDIFHVLMERAPSDIHAASLENGLKLITGVRDVHDLHIWAITSGKHVLSCHVVVGAEVSPQGILHEIREYCERTYKISHVTVQVEQV</sequence>
<evidence type="ECO:0000313" key="14">
    <source>
        <dbReference type="Proteomes" id="UP001567538"/>
    </source>
</evidence>
<feature type="domain" description="Cation efflux protein cytoplasmic" evidence="12">
    <location>
        <begin position="301"/>
        <end position="375"/>
    </location>
</feature>
<feature type="transmembrane region" description="Helical" evidence="10">
    <location>
        <begin position="130"/>
        <end position="152"/>
    </location>
</feature>
<feature type="compositionally biased region" description="Basic and acidic residues" evidence="9">
    <location>
        <begin position="198"/>
        <end position="215"/>
    </location>
</feature>